<evidence type="ECO:0000313" key="2">
    <source>
        <dbReference type="EMBL" id="JAC10419.1"/>
    </source>
</evidence>
<dbReference type="Pfam" id="PF14846">
    <property type="entry name" value="DUF4485"/>
    <property type="match status" value="1"/>
</dbReference>
<sequence length="278" mass="30993">MAAGPALETKLDEDFLFILSFARSSMYLFQSRPVEQGLIESWFEKLCLEIYRGIDAKRQRNLYLVKLVTCVQSGILTDPFLAKPPAGALDPLPQTIAPSNLDEPPWLKDFEAAEAAAMPIAGGAKDFCSYLCTKQLDDGKGLCAYLAVSVADEGEKPRWFEMGSGRPLLLSELDEEIETAFQDFMGRVVEEGVLEESGGLGEYSGKLLDAIRRELDGQAPVGEDVYLDNLLAELEAHMANKSMGRELETYNQAQRRAFLLGYLKKKLELQLDERGYIY</sequence>
<name>A0A023EPJ0_AEDAL</name>
<proteinExistence type="evidence at transcript level"/>
<feature type="domain" description="DUF4485" evidence="1">
    <location>
        <begin position="11"/>
        <end position="94"/>
    </location>
</feature>
<dbReference type="InterPro" id="IPR027831">
    <property type="entry name" value="DUF4485"/>
</dbReference>
<evidence type="ECO:0000259" key="1">
    <source>
        <dbReference type="Pfam" id="PF14846"/>
    </source>
</evidence>
<organism evidence="2">
    <name type="scientific">Aedes albopictus</name>
    <name type="common">Asian tiger mosquito</name>
    <name type="synonym">Stegomyia albopicta</name>
    <dbReference type="NCBI Taxonomy" id="7160"/>
    <lineage>
        <taxon>Eukaryota</taxon>
        <taxon>Metazoa</taxon>
        <taxon>Ecdysozoa</taxon>
        <taxon>Arthropoda</taxon>
        <taxon>Hexapoda</taxon>
        <taxon>Insecta</taxon>
        <taxon>Pterygota</taxon>
        <taxon>Neoptera</taxon>
        <taxon>Endopterygota</taxon>
        <taxon>Diptera</taxon>
        <taxon>Nematocera</taxon>
        <taxon>Culicoidea</taxon>
        <taxon>Culicidae</taxon>
        <taxon>Culicinae</taxon>
        <taxon>Aedini</taxon>
        <taxon>Aedes</taxon>
        <taxon>Stegomyia</taxon>
    </lineage>
</organism>
<reference evidence="2" key="1">
    <citation type="journal article" date="2014" name="PLoS Negl. Trop. Dis.">
        <title>Identification and characterization of seminal fluid proteins in the Asian tiger mosquito, Aedes albopictus.</title>
        <authorList>
            <person name="Boes K.E."/>
            <person name="Ribeiro J.M."/>
            <person name="Wong A."/>
            <person name="Harrington L.C."/>
            <person name="Wolfner M.F."/>
            <person name="Sirot L.K."/>
        </authorList>
    </citation>
    <scope>NUCLEOTIDE SEQUENCE</scope>
    <source>
        <tissue evidence="2">Reproductive organs</tissue>
    </source>
</reference>
<dbReference type="AlphaFoldDB" id="A0A023EPJ0"/>
<dbReference type="EMBL" id="GAPW01003179">
    <property type="protein sequence ID" value="JAC10419.1"/>
    <property type="molecule type" value="mRNA"/>
</dbReference>
<accession>A0A023EPJ0</accession>
<dbReference type="VEuPathDB" id="VectorBase:AALFPA_069806"/>
<protein>
    <recommendedName>
        <fullName evidence="1">DUF4485 domain-containing protein</fullName>
    </recommendedName>
</protein>